<evidence type="ECO:0000259" key="7">
    <source>
        <dbReference type="Pfam" id="PF14322"/>
    </source>
</evidence>
<evidence type="ECO:0000256" key="4">
    <source>
        <dbReference type="ARBA" id="ARBA00023136"/>
    </source>
</evidence>
<keyword evidence="3" id="KW-0732">Signal</keyword>
<accession>A0ABS7Z7G0</accession>
<dbReference type="RefSeq" id="WP_225554480.1">
    <property type="nucleotide sequence ID" value="NZ_JADEYP010000027.1"/>
</dbReference>
<dbReference type="Proteomes" id="UP001165302">
    <property type="component" value="Unassembled WGS sequence"/>
</dbReference>
<dbReference type="Gene3D" id="1.25.40.900">
    <property type="match status" value="1"/>
</dbReference>
<dbReference type="Pfam" id="PF14322">
    <property type="entry name" value="SusD-like_3"/>
    <property type="match status" value="1"/>
</dbReference>
<comment type="subcellular location">
    <subcellularLocation>
        <location evidence="1">Cell outer membrane</location>
    </subcellularLocation>
</comment>
<keyword evidence="9" id="KW-1185">Reference proteome</keyword>
<sequence length="449" mass="52611">MNINSKWIVYILLTISLFSFSCQKYLDLKPDKKLAIPYTGNDLQAILDNIPRINDGESALSEIAADNFFLPYANWQGIEEIENRESYIWQNTPVAELYWSYMYRKIYDSNFVLEYIDKVSYQSSLQRDYIYGNARLIRGIAFQKLAEVFCIPFWKGMVNDNSFGLVLKLSSDINETNKRATLFETHKQISEDLIEASKYLPPNISEYPTRPSKVVAYAALARYLLSIQDYPGAYNYANLSLQIKSTLSNYNNIPLVPYPFNLYNDEILYFTRSYPYRNLSEDNARVDTVLYNYYDDADLRKEILFKKQLDGYHSFVGDYSKSNFEKFTGLTTAEMYLIRAECLTREKKYLEAQNDLLLLLKSRYVSNYDFTSLLLGLEPVNLLSQILLERRKELIGRGVRWTDIRRLAFERPIQMKRILLDKTYILENDDIKGFAFNLPQVVIDRGNYE</sequence>
<dbReference type="EMBL" id="JADEYP010000027">
    <property type="protein sequence ID" value="MCA5006120.1"/>
    <property type="molecule type" value="Genomic_DNA"/>
</dbReference>
<feature type="domain" description="SusD-like N-terminal" evidence="7">
    <location>
        <begin position="24"/>
        <end position="224"/>
    </location>
</feature>
<protein>
    <submittedName>
        <fullName evidence="8">RagB/SusD family nutrient uptake outer membrane protein</fullName>
    </submittedName>
</protein>
<dbReference type="InterPro" id="IPR012944">
    <property type="entry name" value="SusD_RagB_dom"/>
</dbReference>
<comment type="similarity">
    <text evidence="2">Belongs to the SusD family.</text>
</comment>
<evidence type="ECO:0000256" key="3">
    <source>
        <dbReference type="ARBA" id="ARBA00022729"/>
    </source>
</evidence>
<evidence type="ECO:0000256" key="5">
    <source>
        <dbReference type="ARBA" id="ARBA00023237"/>
    </source>
</evidence>
<reference evidence="8" key="1">
    <citation type="submission" date="2020-10" db="EMBL/GenBank/DDBJ databases">
        <authorList>
            <person name="Lu T."/>
            <person name="Wang Q."/>
            <person name="Han X."/>
        </authorList>
    </citation>
    <scope>NUCLEOTIDE SEQUENCE</scope>
    <source>
        <strain evidence="8">WQ 366</strain>
    </source>
</reference>
<gene>
    <name evidence="8" type="ORF">IPZ78_13265</name>
</gene>
<evidence type="ECO:0000256" key="2">
    <source>
        <dbReference type="ARBA" id="ARBA00006275"/>
    </source>
</evidence>
<evidence type="ECO:0000256" key="1">
    <source>
        <dbReference type="ARBA" id="ARBA00004442"/>
    </source>
</evidence>
<keyword evidence="5" id="KW-0998">Cell outer membrane</keyword>
<evidence type="ECO:0000313" key="8">
    <source>
        <dbReference type="EMBL" id="MCA5006120.1"/>
    </source>
</evidence>
<evidence type="ECO:0000259" key="6">
    <source>
        <dbReference type="Pfam" id="PF07980"/>
    </source>
</evidence>
<evidence type="ECO:0000313" key="9">
    <source>
        <dbReference type="Proteomes" id="UP001165302"/>
    </source>
</evidence>
<dbReference type="InterPro" id="IPR033985">
    <property type="entry name" value="SusD-like_N"/>
</dbReference>
<dbReference type="InterPro" id="IPR011990">
    <property type="entry name" value="TPR-like_helical_dom_sf"/>
</dbReference>
<dbReference type="Gene3D" id="2.20.20.130">
    <property type="match status" value="1"/>
</dbReference>
<organism evidence="8 9">
    <name type="scientific">Sphingobacterium bovistauri</name>
    <dbReference type="NCBI Taxonomy" id="2781959"/>
    <lineage>
        <taxon>Bacteria</taxon>
        <taxon>Pseudomonadati</taxon>
        <taxon>Bacteroidota</taxon>
        <taxon>Sphingobacteriia</taxon>
        <taxon>Sphingobacteriales</taxon>
        <taxon>Sphingobacteriaceae</taxon>
        <taxon>Sphingobacterium</taxon>
    </lineage>
</organism>
<name>A0ABS7Z7G0_9SPHI</name>
<comment type="caution">
    <text evidence="8">The sequence shown here is derived from an EMBL/GenBank/DDBJ whole genome shotgun (WGS) entry which is preliminary data.</text>
</comment>
<dbReference type="SUPFAM" id="SSF48452">
    <property type="entry name" value="TPR-like"/>
    <property type="match status" value="1"/>
</dbReference>
<dbReference type="Gene3D" id="1.25.40.390">
    <property type="match status" value="1"/>
</dbReference>
<feature type="domain" description="RagB/SusD" evidence="6">
    <location>
        <begin position="332"/>
        <end position="407"/>
    </location>
</feature>
<proteinExistence type="inferred from homology"/>
<dbReference type="Pfam" id="PF07980">
    <property type="entry name" value="SusD_RagB"/>
    <property type="match status" value="1"/>
</dbReference>
<keyword evidence="4" id="KW-0472">Membrane</keyword>
<dbReference type="PROSITE" id="PS51257">
    <property type="entry name" value="PROKAR_LIPOPROTEIN"/>
    <property type="match status" value="1"/>
</dbReference>